<dbReference type="AlphaFoldDB" id="A0A941D7P9"/>
<comment type="caution">
    <text evidence="2">The sequence shown here is derived from an EMBL/GenBank/DDBJ whole genome shotgun (WGS) entry which is preliminary data.</text>
</comment>
<reference evidence="2" key="1">
    <citation type="submission" date="2021-04" db="EMBL/GenBank/DDBJ databases">
        <title>Phycicoccus avicenniae sp. nov., a novel endophytic actinomycetes isolated from branch of Avicennia mariana.</title>
        <authorList>
            <person name="Tuo L."/>
        </authorList>
    </citation>
    <scope>NUCLEOTIDE SEQUENCE</scope>
    <source>
        <strain evidence="2">BSK3Z-2</strain>
    </source>
</reference>
<sequence length="150" mass="15408">MNVDERTIAVPYEAVNKELYSIAATATGGREGRTVSEDGVVDLPLGKPNPSNPVANPETLFAAGYAACYNGALAFVAQRDGVDASGAETTANVRFGETDTGFGLAVEITTTIPGVAADTAQGLADKAHEFCPYSKATRGNIDVTVVGKPA</sequence>
<evidence type="ECO:0000256" key="1">
    <source>
        <dbReference type="ARBA" id="ARBA00007378"/>
    </source>
</evidence>
<dbReference type="InterPro" id="IPR036102">
    <property type="entry name" value="OsmC/Ohrsf"/>
</dbReference>
<dbReference type="EMBL" id="JAGSNF010000008">
    <property type="protein sequence ID" value="MBR7743021.1"/>
    <property type="molecule type" value="Genomic_DNA"/>
</dbReference>
<accession>A0A941D7P9</accession>
<dbReference type="SUPFAM" id="SSF82784">
    <property type="entry name" value="OsmC-like"/>
    <property type="match status" value="1"/>
</dbReference>
<dbReference type="InterPro" id="IPR015946">
    <property type="entry name" value="KH_dom-like_a/b"/>
</dbReference>
<organism evidence="2 3">
    <name type="scientific">Phycicoccus avicenniae</name>
    <dbReference type="NCBI Taxonomy" id="2828860"/>
    <lineage>
        <taxon>Bacteria</taxon>
        <taxon>Bacillati</taxon>
        <taxon>Actinomycetota</taxon>
        <taxon>Actinomycetes</taxon>
        <taxon>Micrococcales</taxon>
        <taxon>Intrasporangiaceae</taxon>
        <taxon>Phycicoccus</taxon>
    </lineage>
</organism>
<dbReference type="InterPro" id="IPR003718">
    <property type="entry name" value="OsmC/Ohr_fam"/>
</dbReference>
<keyword evidence="3" id="KW-1185">Reference proteome</keyword>
<dbReference type="Gene3D" id="2.20.25.10">
    <property type="match status" value="1"/>
</dbReference>
<name>A0A941D7P9_9MICO</name>
<dbReference type="Pfam" id="PF02566">
    <property type="entry name" value="OsmC"/>
    <property type="match status" value="1"/>
</dbReference>
<dbReference type="InterPro" id="IPR019953">
    <property type="entry name" value="OHR"/>
</dbReference>
<dbReference type="GO" id="GO:0006979">
    <property type="term" value="P:response to oxidative stress"/>
    <property type="evidence" value="ECO:0007669"/>
    <property type="project" value="InterPro"/>
</dbReference>
<dbReference type="NCBIfam" id="TIGR03561">
    <property type="entry name" value="organ_hyd_perox"/>
    <property type="match status" value="1"/>
</dbReference>
<dbReference type="PANTHER" id="PTHR33797">
    <property type="entry name" value="ORGANIC HYDROPEROXIDE RESISTANCE PROTEIN-LIKE"/>
    <property type="match status" value="1"/>
</dbReference>
<dbReference type="PANTHER" id="PTHR33797:SF2">
    <property type="entry name" value="ORGANIC HYDROPEROXIDE RESISTANCE PROTEIN-LIKE"/>
    <property type="match status" value="1"/>
</dbReference>
<dbReference type="RefSeq" id="WP_211602280.1">
    <property type="nucleotide sequence ID" value="NZ_JAGSNF010000008.1"/>
</dbReference>
<evidence type="ECO:0000313" key="2">
    <source>
        <dbReference type="EMBL" id="MBR7743021.1"/>
    </source>
</evidence>
<comment type="similarity">
    <text evidence="1">Belongs to the OsmC/Ohr family.</text>
</comment>
<proteinExistence type="inferred from homology"/>
<gene>
    <name evidence="2" type="ORF">KC207_06935</name>
</gene>
<dbReference type="Gene3D" id="3.30.300.20">
    <property type="match status" value="1"/>
</dbReference>
<dbReference type="Proteomes" id="UP000677016">
    <property type="component" value="Unassembled WGS sequence"/>
</dbReference>
<evidence type="ECO:0000313" key="3">
    <source>
        <dbReference type="Proteomes" id="UP000677016"/>
    </source>
</evidence>
<protein>
    <submittedName>
        <fullName evidence="2">Ohr family peroxiredoxin</fullName>
    </submittedName>
</protein>